<keyword evidence="8" id="KW-0418">Kinase</keyword>
<comment type="similarity">
    <text evidence="2">Belongs to the protein kinase superfamily. CMGC Ser/Thr protein kinase family. CDC2/CDKX subfamily.</text>
</comment>
<keyword evidence="5" id="KW-0723">Serine/threonine-protein kinase</keyword>
<feature type="region of interest" description="Disordered" evidence="17">
    <location>
        <begin position="279"/>
        <end position="327"/>
    </location>
</feature>
<dbReference type="InterPro" id="IPR000719">
    <property type="entry name" value="Prot_kinase_dom"/>
</dbReference>
<gene>
    <name evidence="19" type="ORF">ILUMI_02038</name>
</gene>
<evidence type="ECO:0000256" key="9">
    <source>
        <dbReference type="ARBA" id="ARBA00022840"/>
    </source>
</evidence>
<dbReference type="PANTHER" id="PTHR24056:SF546">
    <property type="entry name" value="CYCLIN-DEPENDENT KINASE 12"/>
    <property type="match status" value="1"/>
</dbReference>
<evidence type="ECO:0000256" key="11">
    <source>
        <dbReference type="ARBA" id="ARBA00040213"/>
    </source>
</evidence>
<keyword evidence="9 16" id="KW-0067">ATP-binding</keyword>
<dbReference type="Gene3D" id="3.30.200.20">
    <property type="entry name" value="Phosphorylase Kinase, domain 1"/>
    <property type="match status" value="1"/>
</dbReference>
<keyword evidence="6" id="KW-0808">Transferase</keyword>
<keyword evidence="7 16" id="KW-0547">Nucleotide-binding</keyword>
<feature type="region of interest" description="Disordered" evidence="17">
    <location>
        <begin position="807"/>
        <end position="831"/>
    </location>
</feature>
<evidence type="ECO:0000256" key="16">
    <source>
        <dbReference type="PROSITE-ProRule" id="PRU10141"/>
    </source>
</evidence>
<dbReference type="InterPro" id="IPR011009">
    <property type="entry name" value="Kinase-like_dom_sf"/>
</dbReference>
<proteinExistence type="inferred from homology"/>
<evidence type="ECO:0000256" key="12">
    <source>
        <dbReference type="ARBA" id="ARBA00041920"/>
    </source>
</evidence>
<feature type="compositionally biased region" description="Pro residues" evidence="17">
    <location>
        <begin position="304"/>
        <end position="317"/>
    </location>
</feature>
<dbReference type="PROSITE" id="PS50011">
    <property type="entry name" value="PROTEIN_KINASE_DOM"/>
    <property type="match status" value="1"/>
</dbReference>
<evidence type="ECO:0000259" key="18">
    <source>
        <dbReference type="PROSITE" id="PS50011"/>
    </source>
</evidence>
<feature type="compositionally biased region" description="Basic and acidic residues" evidence="17">
    <location>
        <begin position="130"/>
        <end position="162"/>
    </location>
</feature>
<evidence type="ECO:0000256" key="4">
    <source>
        <dbReference type="ARBA" id="ARBA00012425"/>
    </source>
</evidence>
<evidence type="ECO:0000256" key="6">
    <source>
        <dbReference type="ARBA" id="ARBA00022679"/>
    </source>
</evidence>
<comment type="catalytic activity">
    <reaction evidence="15">
        <text>[DNA-directed RNA polymerase] + ATP = phospho-[DNA-directed RNA polymerase] + ADP + H(+)</text>
        <dbReference type="Rhea" id="RHEA:10216"/>
        <dbReference type="Rhea" id="RHEA-COMP:11321"/>
        <dbReference type="Rhea" id="RHEA-COMP:11322"/>
        <dbReference type="ChEBI" id="CHEBI:15378"/>
        <dbReference type="ChEBI" id="CHEBI:30616"/>
        <dbReference type="ChEBI" id="CHEBI:43176"/>
        <dbReference type="ChEBI" id="CHEBI:68546"/>
        <dbReference type="ChEBI" id="CHEBI:456216"/>
        <dbReference type="EC" id="2.7.11.23"/>
    </reaction>
</comment>
<dbReference type="Pfam" id="PF00069">
    <property type="entry name" value="Pkinase"/>
    <property type="match status" value="1"/>
</dbReference>
<sequence>MSPSRKRRKLERDTNHRRHRKEKEIIRERRRRSRSRSPVHRRISRSPSWSRKHYSRSPSRTKITKRYRSRSPRPGRDRDRYSRSPPPRRERIRSPSPHSIKSSQLKNKITDTSLFAELVKDRQKREMELKKLENMLERKNDNKCETETTEKPPDEVDNKAKTELNNTNPPPPLPVCIDEIPIPSDNKTAESTPVKLDEIVLPNNESSSINLPEKKTDNSSLTSSPAPPPPPLPNAVPNSAPSDVAPPPLPNKVEVKVPNANAAYKKSVVNTELNKVNKPKSITKLPMPPGINQTDLEVIESPPSRSPSPPPPPPKPKTPPRKSIMNLPMPPVVPGTEELSGDEDIIGTPPRQSVNKTVEKVRPLPKPKVKRPKILKRKGSRNINMGRDWGERCVDVFEVIAQIGEGTYGQVYKARDLQSGELVALKKVRLENEKEGFPITAVREIKILRQLNHKNIVNLREIVTDKQDAVDFRKDKGSFYLVFEYMDHDLMGLLESGMVDFNELNNACIMRQLLDGLNYCHKKNFLHRDIKCSNILMNNKGEVKLGDFGLARLYNAEDRQRPYTNKVITLWYRPPELLLGEERYGPAIDVWSCGCILGELFLKRPLFQANAEMMQLERISRLCGTPTPAVWPSVIKLPFFHTLKPMKLHRRRIREEFIFMPTSALDLLDKMLELDPEKRITAEDALKSAWLKNINPEQMSAPELPTWQDCHELWSKKRRRQLREQQEAMQNLPPGKPPVISKDGKPFVLKPEEGSEVGGSSKIMKMEAYDTAVLSYALATAAGKLKPGLLGIAPNLNVMPTTINSASQKSEDISLTPPRPEPPLQEGEDNTNNNLFHLLTNLEQALLNKTVIQLQQLLVICGSNSKQLDSRGSALIESLQNELRQVYKNHSGVVHQLDLTESDTSKAAGSLKTEAICGALAELLRHYGFDQGANLLWSQFF</sequence>
<evidence type="ECO:0000256" key="7">
    <source>
        <dbReference type="ARBA" id="ARBA00022741"/>
    </source>
</evidence>
<feature type="compositionally biased region" description="Pro residues" evidence="17">
    <location>
        <begin position="225"/>
        <end position="234"/>
    </location>
</feature>
<dbReference type="FunFam" id="3.30.200.20:FF:000074">
    <property type="entry name" value="cyclin-dependent kinase 12 isoform X2"/>
    <property type="match status" value="1"/>
</dbReference>
<dbReference type="EC" id="2.7.11.23" evidence="3"/>
<evidence type="ECO:0000256" key="5">
    <source>
        <dbReference type="ARBA" id="ARBA00022527"/>
    </source>
</evidence>
<evidence type="ECO:0000256" key="1">
    <source>
        <dbReference type="ARBA" id="ARBA00004123"/>
    </source>
</evidence>
<dbReference type="GO" id="GO:0032968">
    <property type="term" value="P:positive regulation of transcription elongation by RNA polymerase II"/>
    <property type="evidence" value="ECO:0007669"/>
    <property type="project" value="TreeGrafter"/>
</dbReference>
<dbReference type="Gene3D" id="1.10.510.10">
    <property type="entry name" value="Transferase(Phosphotransferase) domain 1"/>
    <property type="match status" value="1"/>
</dbReference>
<evidence type="ECO:0000256" key="14">
    <source>
        <dbReference type="ARBA" id="ARBA00048367"/>
    </source>
</evidence>
<dbReference type="GO" id="GO:0004693">
    <property type="term" value="F:cyclin-dependent protein serine/threonine kinase activity"/>
    <property type="evidence" value="ECO:0007669"/>
    <property type="project" value="UniProtKB-EC"/>
</dbReference>
<evidence type="ECO:0000256" key="2">
    <source>
        <dbReference type="ARBA" id="ARBA00006485"/>
    </source>
</evidence>
<dbReference type="OrthoDB" id="28397at2759"/>
<dbReference type="InterPro" id="IPR050108">
    <property type="entry name" value="CDK"/>
</dbReference>
<dbReference type="GO" id="GO:0008353">
    <property type="term" value="F:RNA polymerase II CTD heptapeptide repeat kinase activity"/>
    <property type="evidence" value="ECO:0007669"/>
    <property type="project" value="UniProtKB-EC"/>
</dbReference>
<dbReference type="PANTHER" id="PTHR24056">
    <property type="entry name" value="CELL DIVISION PROTEIN KINASE"/>
    <property type="match status" value="1"/>
</dbReference>
<keyword evidence="10" id="KW-0539">Nucleus</keyword>
<evidence type="ECO:0000256" key="15">
    <source>
        <dbReference type="ARBA" id="ARBA00049280"/>
    </source>
</evidence>
<feature type="compositionally biased region" description="Basic residues" evidence="17">
    <location>
        <begin position="28"/>
        <end position="55"/>
    </location>
</feature>
<accession>A0A8K0DE78</accession>
<evidence type="ECO:0000256" key="3">
    <source>
        <dbReference type="ARBA" id="ARBA00012409"/>
    </source>
</evidence>
<feature type="region of interest" description="Disordered" evidence="17">
    <location>
        <begin position="130"/>
        <end position="254"/>
    </location>
</feature>
<dbReference type="EMBL" id="VTPC01000842">
    <property type="protein sequence ID" value="KAF2904149.1"/>
    <property type="molecule type" value="Genomic_DNA"/>
</dbReference>
<dbReference type="PROSITE" id="PS00108">
    <property type="entry name" value="PROTEIN_KINASE_ST"/>
    <property type="match status" value="1"/>
</dbReference>
<comment type="catalytic activity">
    <reaction evidence="13">
        <text>L-threonyl-[protein] + ATP = O-phospho-L-threonyl-[protein] + ADP + H(+)</text>
        <dbReference type="Rhea" id="RHEA:46608"/>
        <dbReference type="Rhea" id="RHEA-COMP:11060"/>
        <dbReference type="Rhea" id="RHEA-COMP:11605"/>
        <dbReference type="ChEBI" id="CHEBI:15378"/>
        <dbReference type="ChEBI" id="CHEBI:30013"/>
        <dbReference type="ChEBI" id="CHEBI:30616"/>
        <dbReference type="ChEBI" id="CHEBI:61977"/>
        <dbReference type="ChEBI" id="CHEBI:456216"/>
        <dbReference type="EC" id="2.7.11.22"/>
    </reaction>
</comment>
<evidence type="ECO:0000256" key="10">
    <source>
        <dbReference type="ARBA" id="ARBA00023242"/>
    </source>
</evidence>
<dbReference type="GO" id="GO:0005524">
    <property type="term" value="F:ATP binding"/>
    <property type="evidence" value="ECO:0007669"/>
    <property type="project" value="UniProtKB-UniRule"/>
</dbReference>
<feature type="compositionally biased region" description="Basic residues" evidence="17">
    <location>
        <begin position="62"/>
        <end position="73"/>
    </location>
</feature>
<evidence type="ECO:0000256" key="8">
    <source>
        <dbReference type="ARBA" id="ARBA00022777"/>
    </source>
</evidence>
<dbReference type="PROSITE" id="PS00107">
    <property type="entry name" value="PROTEIN_KINASE_ATP"/>
    <property type="match status" value="1"/>
</dbReference>
<dbReference type="InterPro" id="IPR017441">
    <property type="entry name" value="Protein_kinase_ATP_BS"/>
</dbReference>
<feature type="compositionally biased region" description="Polar residues" evidence="17">
    <location>
        <begin position="100"/>
        <end position="111"/>
    </location>
</feature>
<dbReference type="GO" id="GO:0030332">
    <property type="term" value="F:cyclin binding"/>
    <property type="evidence" value="ECO:0007669"/>
    <property type="project" value="TreeGrafter"/>
</dbReference>
<dbReference type="FunFam" id="1.10.510.10:FF:000102">
    <property type="entry name" value="cyclin-dependent kinase 12 isoform X1"/>
    <property type="match status" value="1"/>
</dbReference>
<evidence type="ECO:0000313" key="19">
    <source>
        <dbReference type="EMBL" id="KAF2904149.1"/>
    </source>
</evidence>
<feature type="compositionally biased region" description="Basic and acidic residues" evidence="17">
    <location>
        <begin position="74"/>
        <end position="93"/>
    </location>
</feature>
<dbReference type="EC" id="2.7.11.22" evidence="4"/>
<feature type="domain" description="Protein kinase" evidence="18">
    <location>
        <begin position="397"/>
        <end position="691"/>
    </location>
</feature>
<organism evidence="19 20">
    <name type="scientific">Ignelater luminosus</name>
    <name type="common">Cucubano</name>
    <name type="synonym">Pyrophorus luminosus</name>
    <dbReference type="NCBI Taxonomy" id="2038154"/>
    <lineage>
        <taxon>Eukaryota</taxon>
        <taxon>Metazoa</taxon>
        <taxon>Ecdysozoa</taxon>
        <taxon>Arthropoda</taxon>
        <taxon>Hexapoda</taxon>
        <taxon>Insecta</taxon>
        <taxon>Pterygota</taxon>
        <taxon>Neoptera</taxon>
        <taxon>Endopterygota</taxon>
        <taxon>Coleoptera</taxon>
        <taxon>Polyphaga</taxon>
        <taxon>Elateriformia</taxon>
        <taxon>Elateroidea</taxon>
        <taxon>Elateridae</taxon>
        <taxon>Agrypninae</taxon>
        <taxon>Pyrophorini</taxon>
        <taxon>Ignelater</taxon>
    </lineage>
</organism>
<evidence type="ECO:0000256" key="13">
    <source>
        <dbReference type="ARBA" id="ARBA00047811"/>
    </source>
</evidence>
<comment type="subcellular location">
    <subcellularLocation>
        <location evidence="1">Nucleus</location>
    </subcellularLocation>
</comment>
<dbReference type="GO" id="GO:0008024">
    <property type="term" value="C:cyclin/CDK positive transcription elongation factor complex"/>
    <property type="evidence" value="ECO:0007669"/>
    <property type="project" value="TreeGrafter"/>
</dbReference>
<dbReference type="CDD" id="cd07864">
    <property type="entry name" value="STKc_CDK12"/>
    <property type="match status" value="1"/>
</dbReference>
<evidence type="ECO:0000256" key="17">
    <source>
        <dbReference type="SAM" id="MobiDB-lite"/>
    </source>
</evidence>
<comment type="catalytic activity">
    <reaction evidence="14">
        <text>L-seryl-[protein] + ATP = O-phospho-L-seryl-[protein] + ADP + H(+)</text>
        <dbReference type="Rhea" id="RHEA:17989"/>
        <dbReference type="Rhea" id="RHEA-COMP:9863"/>
        <dbReference type="Rhea" id="RHEA-COMP:11604"/>
        <dbReference type="ChEBI" id="CHEBI:15378"/>
        <dbReference type="ChEBI" id="CHEBI:29999"/>
        <dbReference type="ChEBI" id="CHEBI:30616"/>
        <dbReference type="ChEBI" id="CHEBI:83421"/>
        <dbReference type="ChEBI" id="CHEBI:456216"/>
        <dbReference type="EC" id="2.7.11.22"/>
    </reaction>
</comment>
<reference evidence="19" key="1">
    <citation type="submission" date="2019-08" db="EMBL/GenBank/DDBJ databases">
        <title>The genome of the North American firefly Photinus pyralis.</title>
        <authorList>
            <consortium name="Photinus pyralis genome working group"/>
            <person name="Fallon T.R."/>
            <person name="Sander Lower S.E."/>
            <person name="Weng J.-K."/>
        </authorList>
    </citation>
    <scope>NUCLEOTIDE SEQUENCE</scope>
    <source>
        <strain evidence="19">TRF0915ILg1</strain>
        <tissue evidence="19">Whole body</tissue>
    </source>
</reference>
<feature type="region of interest" description="Disordered" evidence="17">
    <location>
        <begin position="1"/>
        <end position="111"/>
    </location>
</feature>
<keyword evidence="20" id="KW-1185">Reference proteome</keyword>
<comment type="caution">
    <text evidence="19">The sequence shown here is derived from an EMBL/GenBank/DDBJ whole genome shotgun (WGS) entry which is preliminary data.</text>
</comment>
<dbReference type="SUPFAM" id="SSF56112">
    <property type="entry name" value="Protein kinase-like (PK-like)"/>
    <property type="match status" value="1"/>
</dbReference>
<dbReference type="AlphaFoldDB" id="A0A8K0DE78"/>
<feature type="compositionally biased region" description="Basic residues" evidence="17">
    <location>
        <begin position="1"/>
        <end position="21"/>
    </location>
</feature>
<dbReference type="InterPro" id="IPR008271">
    <property type="entry name" value="Ser/Thr_kinase_AS"/>
</dbReference>
<dbReference type="Proteomes" id="UP000801492">
    <property type="component" value="Unassembled WGS sequence"/>
</dbReference>
<evidence type="ECO:0000313" key="20">
    <source>
        <dbReference type="Proteomes" id="UP000801492"/>
    </source>
</evidence>
<feature type="binding site" evidence="16">
    <location>
        <position position="426"/>
    </location>
    <ligand>
        <name>ATP</name>
        <dbReference type="ChEBI" id="CHEBI:30616"/>
    </ligand>
</feature>
<name>A0A8K0DE78_IGNLU</name>
<dbReference type="SMART" id="SM00220">
    <property type="entry name" value="S_TKc"/>
    <property type="match status" value="1"/>
</dbReference>
<protein>
    <recommendedName>
        <fullName evidence="11">Cyclin-dependent kinase 12</fullName>
        <ecNumber evidence="4">2.7.11.22</ecNumber>
        <ecNumber evidence="3">2.7.11.23</ecNumber>
    </recommendedName>
    <alternativeName>
        <fullName evidence="12">Cell division protein kinase 12</fullName>
    </alternativeName>
</protein>